<keyword evidence="1" id="KW-1185">Reference proteome</keyword>
<protein>
    <submittedName>
        <fullName evidence="2">Uncharacterized protein LOC107067359 isoform X1</fullName>
    </submittedName>
</protein>
<organism evidence="1 2">
    <name type="scientific">Polistes dominula</name>
    <name type="common">European paper wasp</name>
    <name type="synonym">Vespa dominula</name>
    <dbReference type="NCBI Taxonomy" id="743375"/>
    <lineage>
        <taxon>Eukaryota</taxon>
        <taxon>Metazoa</taxon>
        <taxon>Ecdysozoa</taxon>
        <taxon>Arthropoda</taxon>
        <taxon>Hexapoda</taxon>
        <taxon>Insecta</taxon>
        <taxon>Pterygota</taxon>
        <taxon>Neoptera</taxon>
        <taxon>Endopterygota</taxon>
        <taxon>Hymenoptera</taxon>
        <taxon>Apocrita</taxon>
        <taxon>Aculeata</taxon>
        <taxon>Vespoidea</taxon>
        <taxon>Vespidae</taxon>
        <taxon>Polistinae</taxon>
        <taxon>Polistini</taxon>
        <taxon>Polistes</taxon>
    </lineage>
</organism>
<accession>A0ABM1IDJ3</accession>
<gene>
    <name evidence="2" type="primary">LOC107067359</name>
</gene>
<evidence type="ECO:0000313" key="1">
    <source>
        <dbReference type="Proteomes" id="UP000694924"/>
    </source>
</evidence>
<dbReference type="RefSeq" id="XP_015178280.1">
    <property type="nucleotide sequence ID" value="XM_015322794.1"/>
</dbReference>
<name>A0ABM1IDJ3_POLDO</name>
<dbReference type="Proteomes" id="UP000694924">
    <property type="component" value="Unplaced"/>
</dbReference>
<evidence type="ECO:0000313" key="2">
    <source>
        <dbReference type="RefSeq" id="XP_015178280.1"/>
    </source>
</evidence>
<sequence length="648" mass="75550">MINYNNHLFFCMDKCLKQIIWVSWTMRSRALFLNCNKVRNRIYLNSSQNYWNPPREIYRSANLEPVKKIMNESLTMTSDDTKRILDSITDECQTMQLPDIFDVLSIISKIAATEENKFELREYKGFKMLCNRMQEQIRQMTLADVIKSLKFLNYLNVPSNTMIMQSLLHIIKLNLNQLDINQMHLLTVIFKTMKPTPLSSALQLALPMLLQSILINKLDHTDLKELSLALYYVKFTNDQNTYMKIYKDIQSALINDSKPPSVRTLKNIYISLSMLAEQKIYSAENRKTIVMVREALFQNINKMSPLDIEECLKEISKSLIDKRISHSYDATFINELLNVLISKNPSFIISCNIAKYLNSINFVYLPFIEFLTNKILDKEYILGIDAYSIQEILQILSNAQYQSVPWLILESKLLDEKFLNDTPFKALLKCAVHLAALNKFYPKLLMKIFTELDKYLLYSNSGNNVHSKRIIFLYQIVKSLYPYYTGPFPDKIFLQLQNQPFNSKFTTTLRLHMEKTMGGPQYVASNLKTKLGHTINHAVIMRKGGYPMAFNIRDSTILSNCNNYVEDFNYESNVVPILIVAYPYQSYSINTQQLLGVWKSQIMSLEKWTGYKCVAININEWISLPTHEKNTYIMQEIKNKCSDIFELT</sequence>
<proteinExistence type="predicted"/>
<dbReference type="GeneID" id="107067359"/>
<reference evidence="2" key="1">
    <citation type="submission" date="2025-08" db="UniProtKB">
        <authorList>
            <consortium name="RefSeq"/>
        </authorList>
    </citation>
    <scope>IDENTIFICATION</scope>
    <source>
        <tissue evidence="2">Whole body</tissue>
    </source>
</reference>